<feature type="compositionally biased region" description="Basic and acidic residues" evidence="1">
    <location>
        <begin position="10"/>
        <end position="28"/>
    </location>
</feature>
<organism evidence="2 3">
    <name type="scientific">Fusarium euwallaceae</name>
    <dbReference type="NCBI Taxonomy" id="1147111"/>
    <lineage>
        <taxon>Eukaryota</taxon>
        <taxon>Fungi</taxon>
        <taxon>Dikarya</taxon>
        <taxon>Ascomycota</taxon>
        <taxon>Pezizomycotina</taxon>
        <taxon>Sordariomycetes</taxon>
        <taxon>Hypocreomycetidae</taxon>
        <taxon>Hypocreales</taxon>
        <taxon>Nectriaceae</taxon>
        <taxon>Fusarium</taxon>
        <taxon>Fusarium solani species complex</taxon>
    </lineage>
</organism>
<evidence type="ECO:0000313" key="2">
    <source>
        <dbReference type="EMBL" id="RTE72285.1"/>
    </source>
</evidence>
<evidence type="ECO:0000256" key="1">
    <source>
        <dbReference type="SAM" id="MobiDB-lite"/>
    </source>
</evidence>
<dbReference type="Proteomes" id="UP000287124">
    <property type="component" value="Unassembled WGS sequence"/>
</dbReference>
<protein>
    <submittedName>
        <fullName evidence="2">Uncharacterized protein</fullName>
    </submittedName>
</protein>
<dbReference type="AlphaFoldDB" id="A0A430L9F6"/>
<reference evidence="2 3" key="1">
    <citation type="submission" date="2017-06" db="EMBL/GenBank/DDBJ databases">
        <title>Comparative genomic analysis of Ambrosia Fusariam Clade fungi.</title>
        <authorList>
            <person name="Stajich J.E."/>
            <person name="Carrillo J."/>
            <person name="Kijimoto T."/>
            <person name="Eskalen A."/>
            <person name="O'Donnell K."/>
            <person name="Kasson M."/>
        </authorList>
    </citation>
    <scope>NUCLEOTIDE SEQUENCE [LARGE SCALE GENOMIC DNA]</scope>
    <source>
        <strain evidence="2 3">UCR1854</strain>
    </source>
</reference>
<comment type="caution">
    <text evidence="2">The sequence shown here is derived from an EMBL/GenBank/DDBJ whole genome shotgun (WGS) entry which is preliminary data.</text>
</comment>
<dbReference type="EMBL" id="MIKF01000322">
    <property type="protein sequence ID" value="RTE72285.1"/>
    <property type="molecule type" value="Genomic_DNA"/>
</dbReference>
<gene>
    <name evidence="2" type="ORF">BHE90_013308</name>
</gene>
<sequence length="69" mass="7961">MKHMDFIMTSRRDYDPAGSEGGRKEHQVQKSQNSATPKHFQKNQVDKPISKVVHERLVPNLDVITLVDF</sequence>
<keyword evidence="3" id="KW-1185">Reference proteome</keyword>
<name>A0A430L9F6_9HYPO</name>
<evidence type="ECO:0000313" key="3">
    <source>
        <dbReference type="Proteomes" id="UP000287124"/>
    </source>
</evidence>
<feature type="region of interest" description="Disordered" evidence="1">
    <location>
        <begin position="1"/>
        <end position="47"/>
    </location>
</feature>
<proteinExistence type="predicted"/>
<accession>A0A430L9F6</accession>